<dbReference type="SUPFAM" id="SSF56935">
    <property type="entry name" value="Porins"/>
    <property type="match status" value="1"/>
</dbReference>
<dbReference type="NCBIfam" id="TIGR04057">
    <property type="entry name" value="SusC_RagA_signa"/>
    <property type="match status" value="1"/>
</dbReference>
<dbReference type="Gene3D" id="2.60.40.1120">
    <property type="entry name" value="Carboxypeptidase-like, regulatory domain"/>
    <property type="match status" value="1"/>
</dbReference>
<evidence type="ECO:0000256" key="3">
    <source>
        <dbReference type="ARBA" id="ARBA00022452"/>
    </source>
</evidence>
<keyword evidence="3 8" id="KW-1134">Transmembrane beta strand</keyword>
<dbReference type="EMBL" id="QEAS01000011">
    <property type="protein sequence ID" value="PWG79972.1"/>
    <property type="molecule type" value="Genomic_DNA"/>
</dbReference>
<gene>
    <name evidence="13" type="ORF">DDR33_14335</name>
</gene>
<dbReference type="SUPFAM" id="SSF49464">
    <property type="entry name" value="Carboxypeptidase regulatory domain-like"/>
    <property type="match status" value="1"/>
</dbReference>
<sequence length="1152" mass="128811">MNDYVHSKGSLLAQFFLIKRRKHSDYFLKAFLVMKITGIIILALTLEASASSFAQNVSITVTNANLKNVFKEVRKQTGYDFIYNNEVLERANPVTVKVVKQDLKVLLADIFRNQPLTYIVEDKAIVVNVKTNGAASFVKDRVITGTVVSEDDGIPLPGVSVKVKGAARGVTTNANGYYSISVPGDGSVLQFAYVGFKTKEIAVSSGSEFNVKLSVENNELNEVVVQAYGTIRRGALTNSVSTIAAKDFEKRPITNVNTALAGAAPGIQTNSGSGQPGTGPAIRIRGFGSITAGMEPLYILDGAPYDGVLNNINPNDIESISVLKDASAAALYGSRGANGVIIITTKKGLKNSDRLEAKVSSGITSRALASYEKVDAFQYYPLMWESMRNQLVASGKTVTEANQLATNGIKTNLVYNPFNVADNDIVRTDGTMNPDAKLLYADDLNWREPMQQTGLRQDYSLGLNGGTEKSTYYVSLNYLDDKGYSKQTAFNRITGRAKIDAQPKKWFKSGVNIAGTISKTDLANEDAGLNENPFYVDLLMGPIYPVYQHDPSTGEFLYDDKGEKMYDDGEFRPIYQGRNILAETSYNKLYNKRNALNGRGYAEVSFLKNFKLTFNAAVDLNNYEYLFYRNRIIGDGKSLNGRTSRTDTKSQYTNFNQLLNYNKKEGKHEFDFLAGHENYRYLYHNLNAQRQNQILDGNVELENYTNPATAGSYVEEYKTEGYFSRVQYSFGDRYFGSASYRRDASSKFYDKVRWGNFWSAGAGWNIHNEEFFRVKWIDHLKLRTAYGDLGSDAIPGYYLWQSFYNIGENNNTEPGITRNRVAGNKELAWEHNTSLDAALEYGLFNSRVNGSFEFFHRKSDALLFSVPLPLSSGMTSQPRNIGSMYNRGWEVELRADAIKKKDFNWNIALNWTKFKNRITKLPSEQIIDGTKNRMVGRSVYDYWLRDFYGVDPQTGRELYTANPALEDAAAFTNDRGDQVTTDANSALYHFAGTAIADYYGSLGNTFSYKSFSLNFLFMFQVGGKAFDSDYQSLMYNGTYGRALHKDALKRWQNEGDVTDVPVRNTGTTMYDSDRWLIDATALSLRSASLTYTLPKTFASRMKISRAQAYLTGENLFIVSKRKGLDPTQSFTGVSSYTYAPTRIVTLGINLSL</sequence>
<reference evidence="13 14" key="1">
    <citation type="submission" date="2018-04" db="EMBL/GenBank/DDBJ databases">
        <title>Pedobacter chongqingensis sp. nov., isolated from a rottenly hemp rope.</title>
        <authorList>
            <person name="Cai Y."/>
        </authorList>
    </citation>
    <scope>NUCLEOTIDE SEQUENCE [LARGE SCALE GENOMIC DNA]</scope>
    <source>
        <strain evidence="13 14">FJ4-8</strain>
    </source>
</reference>
<evidence type="ECO:0000256" key="9">
    <source>
        <dbReference type="RuleBase" id="RU003357"/>
    </source>
</evidence>
<dbReference type="Gene3D" id="2.170.130.10">
    <property type="entry name" value="TonB-dependent receptor, plug domain"/>
    <property type="match status" value="1"/>
</dbReference>
<keyword evidence="7 8" id="KW-0998">Cell outer membrane</keyword>
<organism evidence="13 14">
    <name type="scientific">Pararcticibacter amylolyticus</name>
    <dbReference type="NCBI Taxonomy" id="2173175"/>
    <lineage>
        <taxon>Bacteria</taxon>
        <taxon>Pseudomonadati</taxon>
        <taxon>Bacteroidota</taxon>
        <taxon>Sphingobacteriia</taxon>
        <taxon>Sphingobacteriales</taxon>
        <taxon>Sphingobacteriaceae</taxon>
        <taxon>Pararcticibacter</taxon>
    </lineage>
</organism>
<dbReference type="InterPro" id="IPR000531">
    <property type="entry name" value="Beta-barrel_TonB"/>
</dbReference>
<evidence type="ECO:0000259" key="11">
    <source>
        <dbReference type="Pfam" id="PF00593"/>
    </source>
</evidence>
<dbReference type="Gene3D" id="2.40.170.20">
    <property type="entry name" value="TonB-dependent receptor, beta-barrel domain"/>
    <property type="match status" value="1"/>
</dbReference>
<comment type="subcellular location">
    <subcellularLocation>
        <location evidence="1 8">Cell outer membrane</location>
        <topology evidence="1 8">Multi-pass membrane protein</topology>
    </subcellularLocation>
</comment>
<dbReference type="PROSITE" id="PS52016">
    <property type="entry name" value="TONB_DEPENDENT_REC_3"/>
    <property type="match status" value="1"/>
</dbReference>
<dbReference type="InterPro" id="IPR008969">
    <property type="entry name" value="CarboxyPept-like_regulatory"/>
</dbReference>
<evidence type="ECO:0000256" key="6">
    <source>
        <dbReference type="ARBA" id="ARBA00023136"/>
    </source>
</evidence>
<dbReference type="InterPro" id="IPR023997">
    <property type="entry name" value="TonB-dep_OMP_SusC/RagA_CS"/>
</dbReference>
<dbReference type="NCBIfam" id="TIGR04056">
    <property type="entry name" value="OMP_RagA_SusC"/>
    <property type="match status" value="1"/>
</dbReference>
<comment type="similarity">
    <text evidence="8 9">Belongs to the TonB-dependent receptor family.</text>
</comment>
<keyword evidence="2 8" id="KW-0813">Transport</keyword>
<dbReference type="AlphaFoldDB" id="A0A2U2PFD7"/>
<dbReference type="InterPro" id="IPR036942">
    <property type="entry name" value="Beta-barrel_TonB_sf"/>
</dbReference>
<name>A0A2U2PFD7_9SPHI</name>
<evidence type="ECO:0000256" key="7">
    <source>
        <dbReference type="ARBA" id="ARBA00023237"/>
    </source>
</evidence>
<dbReference type="InterPro" id="IPR023996">
    <property type="entry name" value="TonB-dep_OMP_SusC/RagA"/>
</dbReference>
<dbReference type="GO" id="GO:0009279">
    <property type="term" value="C:cell outer membrane"/>
    <property type="evidence" value="ECO:0007669"/>
    <property type="project" value="UniProtKB-SubCell"/>
</dbReference>
<keyword evidence="4 8" id="KW-0812">Transmembrane</keyword>
<dbReference type="Pfam" id="PF07715">
    <property type="entry name" value="Plug"/>
    <property type="match status" value="1"/>
</dbReference>
<feature type="transmembrane region" description="Helical" evidence="10">
    <location>
        <begin position="26"/>
        <end position="46"/>
    </location>
</feature>
<dbReference type="Pfam" id="PF00593">
    <property type="entry name" value="TonB_dep_Rec_b-barrel"/>
    <property type="match status" value="1"/>
</dbReference>
<keyword evidence="14" id="KW-1185">Reference proteome</keyword>
<accession>A0A2U2PFD7</accession>
<keyword evidence="10" id="KW-1133">Transmembrane helix</keyword>
<keyword evidence="6 8" id="KW-0472">Membrane</keyword>
<dbReference type="InterPro" id="IPR012910">
    <property type="entry name" value="Plug_dom"/>
</dbReference>
<evidence type="ECO:0000313" key="13">
    <source>
        <dbReference type="EMBL" id="PWG79972.1"/>
    </source>
</evidence>
<evidence type="ECO:0000256" key="2">
    <source>
        <dbReference type="ARBA" id="ARBA00022448"/>
    </source>
</evidence>
<protein>
    <submittedName>
        <fullName evidence="13">SusC/RagA family TonB-linked outer membrane protein</fullName>
    </submittedName>
</protein>
<feature type="domain" description="TonB-dependent receptor plug" evidence="12">
    <location>
        <begin position="236"/>
        <end position="340"/>
    </location>
</feature>
<keyword evidence="5 9" id="KW-0798">TonB box</keyword>
<dbReference type="InterPro" id="IPR037066">
    <property type="entry name" value="Plug_dom_sf"/>
</dbReference>
<evidence type="ECO:0000256" key="8">
    <source>
        <dbReference type="PROSITE-ProRule" id="PRU01360"/>
    </source>
</evidence>
<proteinExistence type="inferred from homology"/>
<evidence type="ECO:0000256" key="1">
    <source>
        <dbReference type="ARBA" id="ARBA00004571"/>
    </source>
</evidence>
<evidence type="ECO:0000259" key="12">
    <source>
        <dbReference type="Pfam" id="PF07715"/>
    </source>
</evidence>
<dbReference type="Pfam" id="PF13715">
    <property type="entry name" value="CarbopepD_reg_2"/>
    <property type="match status" value="1"/>
</dbReference>
<evidence type="ECO:0000256" key="4">
    <source>
        <dbReference type="ARBA" id="ARBA00022692"/>
    </source>
</evidence>
<dbReference type="InterPro" id="IPR039426">
    <property type="entry name" value="TonB-dep_rcpt-like"/>
</dbReference>
<evidence type="ECO:0000256" key="5">
    <source>
        <dbReference type="ARBA" id="ARBA00023077"/>
    </source>
</evidence>
<evidence type="ECO:0000256" key="10">
    <source>
        <dbReference type="SAM" id="Phobius"/>
    </source>
</evidence>
<feature type="domain" description="TonB-dependent receptor-like beta-barrel" evidence="11">
    <location>
        <begin position="575"/>
        <end position="1000"/>
    </location>
</feature>
<comment type="caution">
    <text evidence="13">The sequence shown here is derived from an EMBL/GenBank/DDBJ whole genome shotgun (WGS) entry which is preliminary data.</text>
</comment>
<dbReference type="Proteomes" id="UP000245647">
    <property type="component" value="Unassembled WGS sequence"/>
</dbReference>
<evidence type="ECO:0000313" key="14">
    <source>
        <dbReference type="Proteomes" id="UP000245647"/>
    </source>
</evidence>